<dbReference type="AlphaFoldDB" id="A0A368BN34"/>
<keyword evidence="2" id="KW-0378">Hydrolase</keyword>
<dbReference type="PRINTS" id="PR00834">
    <property type="entry name" value="PROTEASES2C"/>
</dbReference>
<evidence type="ECO:0000256" key="2">
    <source>
        <dbReference type="ARBA" id="ARBA00022801"/>
    </source>
</evidence>
<proteinExistence type="predicted"/>
<organism evidence="3 4">
    <name type="scientific">SAR86 cluster bacterium</name>
    <dbReference type="NCBI Taxonomy" id="2030880"/>
    <lineage>
        <taxon>Bacteria</taxon>
        <taxon>Pseudomonadati</taxon>
        <taxon>Pseudomonadota</taxon>
        <taxon>Gammaproteobacteria</taxon>
        <taxon>SAR86 cluster</taxon>
    </lineage>
</organism>
<gene>
    <name evidence="3" type="ORF">DBW97_01580</name>
</gene>
<dbReference type="SUPFAM" id="SSF50494">
    <property type="entry name" value="Trypsin-like serine proteases"/>
    <property type="match status" value="1"/>
</dbReference>
<accession>A0A368BN34</accession>
<dbReference type="PANTHER" id="PTHR43343:SF3">
    <property type="entry name" value="PROTEASE DO-LIKE 8, CHLOROPLASTIC"/>
    <property type="match status" value="1"/>
</dbReference>
<dbReference type="InterPro" id="IPR009003">
    <property type="entry name" value="Peptidase_S1_PA"/>
</dbReference>
<evidence type="ECO:0000313" key="3">
    <source>
        <dbReference type="EMBL" id="RCL38728.1"/>
    </source>
</evidence>
<dbReference type="PANTHER" id="PTHR43343">
    <property type="entry name" value="PEPTIDASE S12"/>
    <property type="match status" value="1"/>
</dbReference>
<dbReference type="SUPFAM" id="SSF50156">
    <property type="entry name" value="PDZ domain-like"/>
    <property type="match status" value="1"/>
</dbReference>
<keyword evidence="1" id="KW-0645">Protease</keyword>
<dbReference type="Proteomes" id="UP000252147">
    <property type="component" value="Unassembled WGS sequence"/>
</dbReference>
<dbReference type="Gene3D" id="2.30.42.10">
    <property type="match status" value="1"/>
</dbReference>
<comment type="caution">
    <text evidence="3">The sequence shown here is derived from an EMBL/GenBank/DDBJ whole genome shotgun (WGS) entry which is preliminary data.</text>
</comment>
<dbReference type="InterPro" id="IPR051201">
    <property type="entry name" value="Chloro_Bact_Ser_Proteases"/>
</dbReference>
<dbReference type="EMBL" id="QOPD01000002">
    <property type="protein sequence ID" value="RCL38728.1"/>
    <property type="molecule type" value="Genomic_DNA"/>
</dbReference>
<sequence length="317" mass="34330">MKNLFLVILFFGLIIGSQIVFFKENQSSNNQLKFEELTESIIEVKSTNFRGQSNFGSGIIISDDGYIITASHLVNNAATITLVNQGSDFPAKLIGYDQFSDVAVLKSEMNDLRPIKMPNNLDVSIGDKVYALGNPFNLGISVSSGILSATGRNFGNPYLNIFQTDASINRGNSGGALVNQRGEFIGMNISIASISGGSEGVGFALPSDKVISIAQEIIKYGSIKRAWIGDLRFRGISYRDNENQIMPGLLVIGNDKTISGGLEDGDIILKIKGASAIWSTFIASINSIKPGEEIELEVVRKDKLIELKIVTVLKPDD</sequence>
<dbReference type="GO" id="GO:0004252">
    <property type="term" value="F:serine-type endopeptidase activity"/>
    <property type="evidence" value="ECO:0007669"/>
    <property type="project" value="InterPro"/>
</dbReference>
<evidence type="ECO:0000313" key="4">
    <source>
        <dbReference type="Proteomes" id="UP000252147"/>
    </source>
</evidence>
<dbReference type="InterPro" id="IPR036034">
    <property type="entry name" value="PDZ_sf"/>
</dbReference>
<dbReference type="GO" id="GO:0006508">
    <property type="term" value="P:proteolysis"/>
    <property type="evidence" value="ECO:0007669"/>
    <property type="project" value="UniProtKB-KW"/>
</dbReference>
<name>A0A368BN34_9GAMM</name>
<evidence type="ECO:0000256" key="1">
    <source>
        <dbReference type="ARBA" id="ARBA00022670"/>
    </source>
</evidence>
<dbReference type="InterPro" id="IPR001940">
    <property type="entry name" value="Peptidase_S1C"/>
</dbReference>
<reference evidence="3 4" key="1">
    <citation type="journal article" date="2018" name="Microbiome">
        <title>Fine metagenomic profile of the Mediterranean stratified and mixed water columns revealed by assembly and recruitment.</title>
        <authorList>
            <person name="Haro-Moreno J.M."/>
            <person name="Lopez-Perez M."/>
            <person name="De La Torre J.R."/>
            <person name="Picazo A."/>
            <person name="Camacho A."/>
            <person name="Rodriguez-Valera F."/>
        </authorList>
    </citation>
    <scope>NUCLEOTIDE SEQUENCE [LARGE SCALE GENOMIC DNA]</scope>
    <source>
        <strain evidence="3">MED-G83</strain>
    </source>
</reference>
<protein>
    <submittedName>
        <fullName evidence="3">Peptidase A2</fullName>
    </submittedName>
</protein>
<dbReference type="Pfam" id="PF13365">
    <property type="entry name" value="Trypsin_2"/>
    <property type="match status" value="1"/>
</dbReference>
<dbReference type="Gene3D" id="2.40.10.120">
    <property type="match status" value="1"/>
</dbReference>